<proteinExistence type="predicted"/>
<accession>A0A158BC94</accession>
<keyword evidence="2" id="KW-1133">Transmembrane helix</keyword>
<evidence type="ECO:0000256" key="2">
    <source>
        <dbReference type="SAM" id="Phobius"/>
    </source>
</evidence>
<keyword evidence="4" id="KW-1185">Reference proteome</keyword>
<feature type="region of interest" description="Disordered" evidence="1">
    <location>
        <begin position="1"/>
        <end position="20"/>
    </location>
</feature>
<evidence type="ECO:0000256" key="1">
    <source>
        <dbReference type="SAM" id="MobiDB-lite"/>
    </source>
</evidence>
<keyword evidence="2" id="KW-0472">Membrane</keyword>
<evidence type="ECO:0008006" key="5">
    <source>
        <dbReference type="Google" id="ProtNLM"/>
    </source>
</evidence>
<gene>
    <name evidence="3" type="ORF">AWB79_03458</name>
</gene>
<feature type="transmembrane region" description="Helical" evidence="2">
    <location>
        <begin position="120"/>
        <end position="145"/>
    </location>
</feature>
<comment type="caution">
    <text evidence="3">The sequence shown here is derived from an EMBL/GenBank/DDBJ whole genome shotgun (WGS) entry which is preliminary data.</text>
</comment>
<dbReference type="Proteomes" id="UP000054851">
    <property type="component" value="Unassembled WGS sequence"/>
</dbReference>
<protein>
    <recommendedName>
        <fullName evidence="5">Transmembrane protein</fullName>
    </recommendedName>
</protein>
<organism evidence="3 4">
    <name type="scientific">Caballeronia hypogeia</name>
    <dbReference type="NCBI Taxonomy" id="1777140"/>
    <lineage>
        <taxon>Bacteria</taxon>
        <taxon>Pseudomonadati</taxon>
        <taxon>Pseudomonadota</taxon>
        <taxon>Betaproteobacteria</taxon>
        <taxon>Burkholderiales</taxon>
        <taxon>Burkholderiaceae</taxon>
        <taxon>Caballeronia</taxon>
    </lineage>
</organism>
<keyword evidence="2" id="KW-0812">Transmembrane</keyword>
<dbReference type="AlphaFoldDB" id="A0A158BC94"/>
<dbReference type="STRING" id="1777140.AWB79_03458"/>
<reference evidence="3" key="1">
    <citation type="submission" date="2016-01" db="EMBL/GenBank/DDBJ databases">
        <authorList>
            <person name="Peeters C."/>
        </authorList>
    </citation>
    <scope>NUCLEOTIDE SEQUENCE</scope>
    <source>
        <strain evidence="3">LMG 29322</strain>
    </source>
</reference>
<name>A0A158BC94_9BURK</name>
<dbReference type="EMBL" id="FCOA02000010">
    <property type="protein sequence ID" value="SAK67688.1"/>
    <property type="molecule type" value="Genomic_DNA"/>
</dbReference>
<evidence type="ECO:0000313" key="4">
    <source>
        <dbReference type="Proteomes" id="UP000054851"/>
    </source>
</evidence>
<evidence type="ECO:0000313" key="3">
    <source>
        <dbReference type="EMBL" id="SAK67688.1"/>
    </source>
</evidence>
<sequence length="150" mass="16542">MAGVGDDARRSAKSREATKDRVIVMNENDEHNDAQAAQAAQAAREARYRRYEAQGEPAIRADLDESADTDPEAAFKRAWLRRKEGARQDEQFRAMFASVSSANDAAQLARDSAQASRRSAFWTMIAALAATCGVIVNAAIALGWLDWLRR</sequence>